<dbReference type="InterPro" id="IPR013087">
    <property type="entry name" value="Znf_C2H2_type"/>
</dbReference>
<keyword evidence="3 6" id="KW-0863">Zinc-finger</keyword>
<feature type="domain" description="C2H2-type" evidence="7">
    <location>
        <begin position="34"/>
        <end position="64"/>
    </location>
</feature>
<evidence type="ECO:0000256" key="1">
    <source>
        <dbReference type="ARBA" id="ARBA00022723"/>
    </source>
</evidence>
<dbReference type="PROSITE" id="PS00028">
    <property type="entry name" value="ZINC_FINGER_C2H2_1"/>
    <property type="match status" value="1"/>
</dbReference>
<evidence type="ECO:0000256" key="2">
    <source>
        <dbReference type="ARBA" id="ARBA00022737"/>
    </source>
</evidence>
<evidence type="ECO:0000256" key="6">
    <source>
        <dbReference type="PROSITE-ProRule" id="PRU00042"/>
    </source>
</evidence>
<keyword evidence="9" id="KW-1185">Reference proteome</keyword>
<dbReference type="SUPFAM" id="SSF57667">
    <property type="entry name" value="beta-beta-alpha zinc fingers"/>
    <property type="match status" value="1"/>
</dbReference>
<keyword evidence="2" id="KW-0677">Repeat</keyword>
<dbReference type="InterPro" id="IPR036236">
    <property type="entry name" value="Znf_C2H2_sf"/>
</dbReference>
<protein>
    <recommendedName>
        <fullName evidence="7">C2H2-type domain-containing protein</fullName>
    </recommendedName>
</protein>
<dbReference type="EMBL" id="CATNWA010006552">
    <property type="protein sequence ID" value="CAI9552339.1"/>
    <property type="molecule type" value="Genomic_DNA"/>
</dbReference>
<keyword evidence="1" id="KW-0479">Metal-binding</keyword>
<keyword evidence="4" id="KW-0862">Zinc</keyword>
<dbReference type="PROSITE" id="PS50157">
    <property type="entry name" value="ZINC_FINGER_C2H2_2"/>
    <property type="match status" value="2"/>
</dbReference>
<evidence type="ECO:0000259" key="7">
    <source>
        <dbReference type="PROSITE" id="PS50157"/>
    </source>
</evidence>
<evidence type="ECO:0000313" key="9">
    <source>
        <dbReference type="Proteomes" id="UP001162483"/>
    </source>
</evidence>
<organism evidence="8 9">
    <name type="scientific">Staurois parvus</name>
    <dbReference type="NCBI Taxonomy" id="386267"/>
    <lineage>
        <taxon>Eukaryota</taxon>
        <taxon>Metazoa</taxon>
        <taxon>Chordata</taxon>
        <taxon>Craniata</taxon>
        <taxon>Vertebrata</taxon>
        <taxon>Euteleostomi</taxon>
        <taxon>Amphibia</taxon>
        <taxon>Batrachia</taxon>
        <taxon>Anura</taxon>
        <taxon>Neobatrachia</taxon>
        <taxon>Ranoidea</taxon>
        <taxon>Ranidae</taxon>
        <taxon>Staurois</taxon>
    </lineage>
</organism>
<evidence type="ECO:0000256" key="4">
    <source>
        <dbReference type="ARBA" id="ARBA00022833"/>
    </source>
</evidence>
<sequence length="67" mass="7396">MGEKPYSCSECGKCFSNKSISLHTSKMSHRGEAVSCSECGKCFSQKSSVYTHQRTHMSHGGEAIFLF</sequence>
<evidence type="ECO:0000313" key="8">
    <source>
        <dbReference type="EMBL" id="CAI9552339.1"/>
    </source>
</evidence>
<feature type="domain" description="C2H2-type" evidence="7">
    <location>
        <begin position="6"/>
        <end position="34"/>
    </location>
</feature>
<evidence type="ECO:0000256" key="3">
    <source>
        <dbReference type="ARBA" id="ARBA00022771"/>
    </source>
</evidence>
<gene>
    <name evidence="8" type="ORF">SPARVUS_LOCUS3874692</name>
</gene>
<name>A0ABN9BX86_9NEOB</name>
<dbReference type="Pfam" id="PF00096">
    <property type="entry name" value="zf-C2H2"/>
    <property type="match status" value="2"/>
</dbReference>
<proteinExistence type="predicted"/>
<dbReference type="SMART" id="SM00355">
    <property type="entry name" value="ZnF_C2H2"/>
    <property type="match status" value="2"/>
</dbReference>
<accession>A0ABN9BX86</accession>
<evidence type="ECO:0000256" key="5">
    <source>
        <dbReference type="ARBA" id="ARBA00023125"/>
    </source>
</evidence>
<keyword evidence="5" id="KW-0238">DNA-binding</keyword>
<reference evidence="8" key="1">
    <citation type="submission" date="2023-05" db="EMBL/GenBank/DDBJ databases">
        <authorList>
            <person name="Stuckert A."/>
        </authorList>
    </citation>
    <scope>NUCLEOTIDE SEQUENCE</scope>
</reference>
<dbReference type="PANTHER" id="PTHR23226:SF397">
    <property type="entry name" value="C2H2-TYPE DOMAIN-CONTAINING PROTEIN"/>
    <property type="match status" value="1"/>
</dbReference>
<dbReference type="Gene3D" id="3.30.160.60">
    <property type="entry name" value="Classic Zinc Finger"/>
    <property type="match status" value="2"/>
</dbReference>
<dbReference type="PANTHER" id="PTHR23226">
    <property type="entry name" value="ZINC FINGER AND SCAN DOMAIN-CONTAINING"/>
    <property type="match status" value="1"/>
</dbReference>
<dbReference type="Proteomes" id="UP001162483">
    <property type="component" value="Unassembled WGS sequence"/>
</dbReference>
<comment type="caution">
    <text evidence="8">The sequence shown here is derived from an EMBL/GenBank/DDBJ whole genome shotgun (WGS) entry which is preliminary data.</text>
</comment>